<dbReference type="AlphaFoldDB" id="A0A9P5NQL8"/>
<evidence type="ECO:0000259" key="2">
    <source>
        <dbReference type="Pfam" id="PF06985"/>
    </source>
</evidence>
<accession>A0A9P5NQL8</accession>
<evidence type="ECO:0000313" key="3">
    <source>
        <dbReference type="EMBL" id="KAF8903071.1"/>
    </source>
</evidence>
<evidence type="ECO:0000313" key="4">
    <source>
        <dbReference type="Proteomes" id="UP000724874"/>
    </source>
</evidence>
<reference evidence="3" key="1">
    <citation type="submission" date="2020-11" db="EMBL/GenBank/DDBJ databases">
        <authorList>
            <consortium name="DOE Joint Genome Institute"/>
            <person name="Ahrendt S."/>
            <person name="Riley R."/>
            <person name="Andreopoulos W."/>
            <person name="LaButti K."/>
            <person name="Pangilinan J."/>
            <person name="Ruiz-duenas F.J."/>
            <person name="Barrasa J.M."/>
            <person name="Sanchez-Garcia M."/>
            <person name="Camarero S."/>
            <person name="Miyauchi S."/>
            <person name="Serrano A."/>
            <person name="Linde D."/>
            <person name="Babiker R."/>
            <person name="Drula E."/>
            <person name="Ayuso-Fernandez I."/>
            <person name="Pacheco R."/>
            <person name="Padilla G."/>
            <person name="Ferreira P."/>
            <person name="Barriuso J."/>
            <person name="Kellner H."/>
            <person name="Castanera R."/>
            <person name="Alfaro M."/>
            <person name="Ramirez L."/>
            <person name="Pisabarro A.G."/>
            <person name="Kuo A."/>
            <person name="Tritt A."/>
            <person name="Lipzen A."/>
            <person name="He G."/>
            <person name="Yan M."/>
            <person name="Ng V."/>
            <person name="Cullen D."/>
            <person name="Martin F."/>
            <person name="Rosso M.-N."/>
            <person name="Henrissat B."/>
            <person name="Hibbett D."/>
            <person name="Martinez A.T."/>
            <person name="Grigoriev I.V."/>
        </authorList>
    </citation>
    <scope>NUCLEOTIDE SEQUENCE</scope>
    <source>
        <strain evidence="3">AH 44721</strain>
    </source>
</reference>
<evidence type="ECO:0000256" key="1">
    <source>
        <dbReference type="SAM" id="MobiDB-lite"/>
    </source>
</evidence>
<dbReference type="OrthoDB" id="5125733at2759"/>
<feature type="region of interest" description="Disordered" evidence="1">
    <location>
        <begin position="19"/>
        <end position="40"/>
    </location>
</feature>
<dbReference type="PANTHER" id="PTHR33112">
    <property type="entry name" value="DOMAIN PROTEIN, PUTATIVE-RELATED"/>
    <property type="match status" value="1"/>
</dbReference>
<feature type="domain" description="Heterokaryon incompatibility" evidence="2">
    <location>
        <begin position="188"/>
        <end position="339"/>
    </location>
</feature>
<dbReference type="EMBL" id="JADNYJ010000032">
    <property type="protein sequence ID" value="KAF8903071.1"/>
    <property type="molecule type" value="Genomic_DNA"/>
</dbReference>
<dbReference type="PANTHER" id="PTHR33112:SF12">
    <property type="entry name" value="HETEROKARYON INCOMPATIBILITY DOMAIN-CONTAINING PROTEIN"/>
    <property type="match status" value="1"/>
</dbReference>
<comment type="caution">
    <text evidence="3">The sequence shown here is derived from an EMBL/GenBank/DDBJ whole genome shotgun (WGS) entry which is preliminary data.</text>
</comment>
<dbReference type="Proteomes" id="UP000724874">
    <property type="component" value="Unassembled WGS sequence"/>
</dbReference>
<dbReference type="Pfam" id="PF06985">
    <property type="entry name" value="HET"/>
    <property type="match status" value="1"/>
</dbReference>
<name>A0A9P5NQL8_GYMJU</name>
<keyword evidence="4" id="KW-1185">Reference proteome</keyword>
<sequence length="340" mass="38095">MANNDVKIPPLLPIPPDLCKPGNSLYDPDTTGGGKPDDPDIQLGLIKDIQKKPHCQFCHLVLTSLGPGLPSAENEQPISVIMSWNTDGPIPDLAKPWDLNLFPEITLLVNNTPDPLKQTFFTRFIKDQINFGMVRNWLTACKNWHGSVCDKSKMLGDTVEDPSIEIPHFHLMDVTDKCIVLAPPDPKYIALSYIWGNIDVETTLRLLKQNAAQLAESGALLDPKYCDRIPLTILDVMQVVQELNFHYLWVDTLCIEQDDISIQGSKSSAIKKMDLVYGAAHLTIMATTGVNTNAGLPGLHPNTRGMVQPIEEIFLGLRLRFKQKHQDYIRDSAYYMRAWP</sequence>
<proteinExistence type="predicted"/>
<protein>
    <submittedName>
        <fullName evidence="3">Heterokaryon incompatibility protein-domain-containing protein</fullName>
    </submittedName>
</protein>
<organism evidence="3 4">
    <name type="scientific">Gymnopilus junonius</name>
    <name type="common">Spectacular rustgill mushroom</name>
    <name type="synonym">Gymnopilus spectabilis subsp. junonius</name>
    <dbReference type="NCBI Taxonomy" id="109634"/>
    <lineage>
        <taxon>Eukaryota</taxon>
        <taxon>Fungi</taxon>
        <taxon>Dikarya</taxon>
        <taxon>Basidiomycota</taxon>
        <taxon>Agaricomycotina</taxon>
        <taxon>Agaricomycetes</taxon>
        <taxon>Agaricomycetidae</taxon>
        <taxon>Agaricales</taxon>
        <taxon>Agaricineae</taxon>
        <taxon>Hymenogastraceae</taxon>
        <taxon>Gymnopilus</taxon>
    </lineage>
</organism>
<dbReference type="InterPro" id="IPR010730">
    <property type="entry name" value="HET"/>
</dbReference>
<gene>
    <name evidence="3" type="ORF">CPB84DRAFT_1845910</name>
</gene>